<dbReference type="OrthoDB" id="9782229at2"/>
<dbReference type="STRING" id="572036.SAMN05661099_3164"/>
<dbReference type="PANTHER" id="PTHR30329">
    <property type="entry name" value="STATOR ELEMENT OF FLAGELLAR MOTOR COMPLEX"/>
    <property type="match status" value="1"/>
</dbReference>
<comment type="subcellular location">
    <subcellularLocation>
        <location evidence="1">Cell outer membrane</location>
    </subcellularLocation>
</comment>
<dbReference type="RefSeq" id="WP_079703671.1">
    <property type="nucleotide sequence ID" value="NZ_FUYR01000004.1"/>
</dbReference>
<name>A0A1T5ERN2_9SPHI</name>
<feature type="chain" id="PRO_5012459494" evidence="6">
    <location>
        <begin position="21"/>
        <end position="507"/>
    </location>
</feature>
<evidence type="ECO:0000313" key="9">
    <source>
        <dbReference type="Proteomes" id="UP000189981"/>
    </source>
</evidence>
<evidence type="ECO:0000256" key="5">
    <source>
        <dbReference type="SAM" id="MobiDB-lite"/>
    </source>
</evidence>
<keyword evidence="3" id="KW-0998">Cell outer membrane</keyword>
<evidence type="ECO:0000256" key="1">
    <source>
        <dbReference type="ARBA" id="ARBA00004442"/>
    </source>
</evidence>
<dbReference type="PRINTS" id="PR01021">
    <property type="entry name" value="OMPADOMAIN"/>
</dbReference>
<dbReference type="InterPro" id="IPR049804">
    <property type="entry name" value="Choice_anch_L"/>
</dbReference>
<dbReference type="Proteomes" id="UP000189981">
    <property type="component" value="Unassembled WGS sequence"/>
</dbReference>
<dbReference type="InterPro" id="IPR006664">
    <property type="entry name" value="OMP_bac"/>
</dbReference>
<evidence type="ECO:0000313" key="8">
    <source>
        <dbReference type="EMBL" id="SKB86607.1"/>
    </source>
</evidence>
<dbReference type="SUPFAM" id="SSF103088">
    <property type="entry name" value="OmpA-like"/>
    <property type="match status" value="1"/>
</dbReference>
<dbReference type="InterPro" id="IPR036737">
    <property type="entry name" value="OmpA-like_sf"/>
</dbReference>
<dbReference type="Gene3D" id="3.30.1330.60">
    <property type="entry name" value="OmpA-like domain"/>
    <property type="match status" value="1"/>
</dbReference>
<feature type="compositionally biased region" description="Low complexity" evidence="5">
    <location>
        <begin position="366"/>
        <end position="380"/>
    </location>
</feature>
<evidence type="ECO:0000256" key="4">
    <source>
        <dbReference type="PROSITE-ProRule" id="PRU00473"/>
    </source>
</evidence>
<dbReference type="NCBIfam" id="NF038133">
    <property type="entry name" value="choice_anch_L"/>
    <property type="match status" value="2"/>
</dbReference>
<dbReference type="GO" id="GO:0009279">
    <property type="term" value="C:cell outer membrane"/>
    <property type="evidence" value="ECO:0007669"/>
    <property type="project" value="UniProtKB-SubCell"/>
</dbReference>
<feature type="domain" description="OmpA-like" evidence="7">
    <location>
        <begin position="392"/>
        <end position="507"/>
    </location>
</feature>
<reference evidence="9" key="1">
    <citation type="submission" date="2017-02" db="EMBL/GenBank/DDBJ databases">
        <authorList>
            <person name="Varghese N."/>
            <person name="Submissions S."/>
        </authorList>
    </citation>
    <scope>NUCLEOTIDE SEQUENCE [LARGE SCALE GENOMIC DNA]</scope>
    <source>
        <strain evidence="9">DSM 22385</strain>
    </source>
</reference>
<dbReference type="Pfam" id="PF00691">
    <property type="entry name" value="OmpA"/>
    <property type="match status" value="1"/>
</dbReference>
<proteinExistence type="predicted"/>
<keyword evidence="6" id="KW-0732">Signal</keyword>
<evidence type="ECO:0000256" key="6">
    <source>
        <dbReference type="SAM" id="SignalP"/>
    </source>
</evidence>
<organism evidence="8 9">
    <name type="scientific">Daejeonella lutea</name>
    <dbReference type="NCBI Taxonomy" id="572036"/>
    <lineage>
        <taxon>Bacteria</taxon>
        <taxon>Pseudomonadati</taxon>
        <taxon>Bacteroidota</taxon>
        <taxon>Sphingobacteriia</taxon>
        <taxon>Sphingobacteriales</taxon>
        <taxon>Sphingobacteriaceae</taxon>
        <taxon>Daejeonella</taxon>
    </lineage>
</organism>
<feature type="region of interest" description="Disordered" evidence="5">
    <location>
        <begin position="354"/>
        <end position="388"/>
    </location>
</feature>
<dbReference type="CDD" id="cd07185">
    <property type="entry name" value="OmpA_C-like"/>
    <property type="match status" value="1"/>
</dbReference>
<evidence type="ECO:0000256" key="3">
    <source>
        <dbReference type="ARBA" id="ARBA00023237"/>
    </source>
</evidence>
<gene>
    <name evidence="8" type="ORF">SAMN05661099_3164</name>
</gene>
<evidence type="ECO:0000259" key="7">
    <source>
        <dbReference type="PROSITE" id="PS51123"/>
    </source>
</evidence>
<feature type="signal peptide" evidence="6">
    <location>
        <begin position="1"/>
        <end position="20"/>
    </location>
</feature>
<sequence length="507" mass="56186">MKKALLLISMLIVHSSISNAQIRLSSINVNDWVKKNFSGQGVVVGNITHKGYPLSILSFTSSPNVLQVPKGLILSSGNSYNVAGYNNSHNQSSTFSDVSVPEVDKDLSAMIKEKLFDVCSIEFDFVPMDNSIQFNYQFGSDEYPEYVDSPYNDIFAFIVSDETGSKNIALIPTTNVPVSINTVNFKTNKDHFIDNNLYKQVVIKRQDPVKSTYRGTFPGRVLRGIASVFGSPNYAGSADRVVIAPDPELLKTMDQNLYRNLRYDGITKKLVAQMYVTPYKKCHLKIVLADVSDNIYDSGVFIEDKSLTAKKDPSQPAFQDYPDLSKVIDPNLILQGKKLEEIIPDSYKNQVTPAIVNNQPLPPSPATSQPVPTTPVQTNTESPKPAPVKAPVSIPVLENAVIYFDFDKSDIKAEEMAKLKDAMARFQKLSEFYTFRITGHTDSIGSMAYNVELSKRRNQSVTAAVNDILGIRNLPAQPKSFTEPAADNGTDSGRAANRRVEIIFTRK</sequence>
<accession>A0A1T5ERN2</accession>
<dbReference type="PANTHER" id="PTHR30329:SF21">
    <property type="entry name" value="LIPOPROTEIN YIAD-RELATED"/>
    <property type="match status" value="1"/>
</dbReference>
<dbReference type="InterPro" id="IPR006665">
    <property type="entry name" value="OmpA-like"/>
</dbReference>
<keyword evidence="2 4" id="KW-0472">Membrane</keyword>
<dbReference type="EMBL" id="FUYR01000004">
    <property type="protein sequence ID" value="SKB86607.1"/>
    <property type="molecule type" value="Genomic_DNA"/>
</dbReference>
<dbReference type="AlphaFoldDB" id="A0A1T5ERN2"/>
<dbReference type="InterPro" id="IPR050330">
    <property type="entry name" value="Bact_OuterMem_StrucFunc"/>
</dbReference>
<protein>
    <submittedName>
        <fullName evidence="8">Outer membrane protein OmpA</fullName>
    </submittedName>
</protein>
<evidence type="ECO:0000256" key="2">
    <source>
        <dbReference type="ARBA" id="ARBA00023136"/>
    </source>
</evidence>
<keyword evidence="9" id="KW-1185">Reference proteome</keyword>
<dbReference type="PROSITE" id="PS51123">
    <property type="entry name" value="OMPA_2"/>
    <property type="match status" value="1"/>
</dbReference>